<keyword evidence="1" id="KW-0472">Membrane</keyword>
<dbReference type="EMBL" id="CP126980">
    <property type="protein sequence ID" value="WIM99577.1"/>
    <property type="molecule type" value="Genomic_DNA"/>
</dbReference>
<keyword evidence="3" id="KW-1185">Reference proteome</keyword>
<accession>A0ABY8WQ37</accession>
<sequence length="127" mass="13428">MQVLLVVEPDPEFGAEAADRLVRRLRSEVDDLDVDSVRPAPAGAVPDGAKGADPVTVGALVVAMSASGGVFTSLIGTLGAWLERQSARHRITVTVDGDTITLERATAVERKALVDAYLRRHSGEPVQ</sequence>
<dbReference type="InterPro" id="IPR045428">
    <property type="entry name" value="EACC1"/>
</dbReference>
<feature type="transmembrane region" description="Helical" evidence="1">
    <location>
        <begin position="57"/>
        <end position="82"/>
    </location>
</feature>
<gene>
    <name evidence="2" type="ORF">ACTOB_003235</name>
</gene>
<name>A0ABY8WQ37_9ACTN</name>
<keyword evidence="1" id="KW-1133">Transmembrane helix</keyword>
<dbReference type="Pfam" id="PF19953">
    <property type="entry name" value="EACC1"/>
    <property type="match status" value="1"/>
</dbReference>
<evidence type="ECO:0000256" key="1">
    <source>
        <dbReference type="SAM" id="Phobius"/>
    </source>
</evidence>
<proteinExistence type="predicted"/>
<keyword evidence="1" id="KW-0812">Transmembrane</keyword>
<evidence type="ECO:0000313" key="3">
    <source>
        <dbReference type="Proteomes" id="UP001240150"/>
    </source>
</evidence>
<reference evidence="2 3" key="1">
    <citation type="submission" date="2023-06" db="EMBL/GenBank/DDBJ databases">
        <authorList>
            <person name="Yushchuk O."/>
            <person name="Binda E."/>
            <person name="Ruckert-Reed C."/>
            <person name="Fedorenko V."/>
            <person name="Kalinowski J."/>
            <person name="Marinelli F."/>
        </authorList>
    </citation>
    <scope>NUCLEOTIDE SEQUENCE [LARGE SCALE GENOMIC DNA]</scope>
    <source>
        <strain evidence="2 3">NRRL 3884</strain>
    </source>
</reference>
<dbReference type="RefSeq" id="WP_284921015.1">
    <property type="nucleotide sequence ID" value="NZ_CP126980.1"/>
</dbReference>
<dbReference type="Proteomes" id="UP001240150">
    <property type="component" value="Chromosome"/>
</dbReference>
<organism evidence="2 3">
    <name type="scientific">Actinoplanes oblitus</name>
    <dbReference type="NCBI Taxonomy" id="3040509"/>
    <lineage>
        <taxon>Bacteria</taxon>
        <taxon>Bacillati</taxon>
        <taxon>Actinomycetota</taxon>
        <taxon>Actinomycetes</taxon>
        <taxon>Micromonosporales</taxon>
        <taxon>Micromonosporaceae</taxon>
        <taxon>Actinoplanes</taxon>
    </lineage>
</organism>
<evidence type="ECO:0000313" key="2">
    <source>
        <dbReference type="EMBL" id="WIM99577.1"/>
    </source>
</evidence>
<protein>
    <submittedName>
        <fullName evidence="2">Uncharacterized protein</fullName>
    </submittedName>
</protein>